<proteinExistence type="predicted"/>
<accession>A0A9Q0MG77</accession>
<keyword evidence="3" id="KW-1185">Reference proteome</keyword>
<feature type="compositionally biased region" description="Basic and acidic residues" evidence="1">
    <location>
        <begin position="114"/>
        <end position="126"/>
    </location>
</feature>
<comment type="caution">
    <text evidence="2">The sequence shown here is derived from an EMBL/GenBank/DDBJ whole genome shotgun (WGS) entry which is preliminary data.</text>
</comment>
<feature type="compositionally biased region" description="Basic and acidic residues" evidence="1">
    <location>
        <begin position="40"/>
        <end position="53"/>
    </location>
</feature>
<feature type="compositionally biased region" description="Low complexity" evidence="1">
    <location>
        <begin position="222"/>
        <end position="243"/>
    </location>
</feature>
<evidence type="ECO:0000256" key="1">
    <source>
        <dbReference type="SAM" id="MobiDB-lite"/>
    </source>
</evidence>
<gene>
    <name evidence="2" type="ORF">RDWZM_002347</name>
</gene>
<feature type="region of interest" description="Disordered" evidence="1">
    <location>
        <begin position="1"/>
        <end position="276"/>
    </location>
</feature>
<dbReference type="Proteomes" id="UP001142055">
    <property type="component" value="Chromosome 1"/>
</dbReference>
<feature type="compositionally biased region" description="Low complexity" evidence="1">
    <location>
        <begin position="54"/>
        <end position="70"/>
    </location>
</feature>
<name>A0A9Q0MG77_BLOTA</name>
<evidence type="ECO:0000313" key="3">
    <source>
        <dbReference type="Proteomes" id="UP001142055"/>
    </source>
</evidence>
<reference evidence="2" key="1">
    <citation type="submission" date="2022-12" db="EMBL/GenBank/DDBJ databases">
        <title>Genome assemblies of Blomia tropicalis.</title>
        <authorList>
            <person name="Cui Y."/>
        </authorList>
    </citation>
    <scope>NUCLEOTIDE SEQUENCE</scope>
    <source>
        <tissue evidence="2">Adult mites</tissue>
    </source>
</reference>
<feature type="compositionally biased region" description="Basic and acidic residues" evidence="1">
    <location>
        <begin position="263"/>
        <end position="276"/>
    </location>
</feature>
<organism evidence="2 3">
    <name type="scientific">Blomia tropicalis</name>
    <name type="common">Mite</name>
    <dbReference type="NCBI Taxonomy" id="40697"/>
    <lineage>
        <taxon>Eukaryota</taxon>
        <taxon>Metazoa</taxon>
        <taxon>Ecdysozoa</taxon>
        <taxon>Arthropoda</taxon>
        <taxon>Chelicerata</taxon>
        <taxon>Arachnida</taxon>
        <taxon>Acari</taxon>
        <taxon>Acariformes</taxon>
        <taxon>Sarcoptiformes</taxon>
        <taxon>Astigmata</taxon>
        <taxon>Glycyphagoidea</taxon>
        <taxon>Echimyopodidae</taxon>
        <taxon>Blomia</taxon>
    </lineage>
</organism>
<protein>
    <submittedName>
        <fullName evidence="2">Uncharacterized protein</fullName>
    </submittedName>
</protein>
<evidence type="ECO:0000313" key="2">
    <source>
        <dbReference type="EMBL" id="KAJ6223802.1"/>
    </source>
</evidence>
<feature type="compositionally biased region" description="Low complexity" evidence="1">
    <location>
        <begin position="81"/>
        <end position="108"/>
    </location>
</feature>
<feature type="compositionally biased region" description="Basic and acidic residues" evidence="1">
    <location>
        <begin position="202"/>
        <end position="217"/>
    </location>
</feature>
<sequence length="462" mass="51445">MANSSSRNKKSSVKKQINSSNSKKKNKTNSKQGKTNSQSKRGEKKVPSSKIDKSLSTASSSSSAQKSVCSKMKKTGGGGRKSTSSKNGNQQKTSNRSSKSNKNSGQKKTANALKKNEEESIYEDVKSSYSQVEPTEEKKMKKPPIKNVTNSAKNNGKGKPKMKSNSEIETESSEMESATESSIQPVVDKDTSAIDSTISNAVKEKEKEKENNKVKDDDNLDQTDQSDSVPPTSSAKSTSTTSTMVEKGPGEDGEVVGNSDSQEDGKIAPKKSKEEVLEFTKPTINQMKKDKKEKPLNYSEKITGREFEGFNDEITELNSGVQMLKHSYGSIIKSLVAMQNRRSKKKAARETAQKAAEGKVNFLTTLSTCNTSELKSPSCLEATDKYDMDRFLNPVTREETFNSLFEEVEYLNKHVDKLRSTCYDARGHFLRDKYEAQADLKIDRTHFNEILIWVRFLSIFYY</sequence>
<dbReference type="EMBL" id="JAPWDV010000001">
    <property type="protein sequence ID" value="KAJ6223802.1"/>
    <property type="molecule type" value="Genomic_DNA"/>
</dbReference>
<dbReference type="AlphaFoldDB" id="A0A9Q0MG77"/>